<feature type="transmembrane region" description="Helical" evidence="3">
    <location>
        <begin position="394"/>
        <end position="417"/>
    </location>
</feature>
<feature type="compositionally biased region" description="Acidic residues" evidence="2">
    <location>
        <begin position="841"/>
        <end position="855"/>
    </location>
</feature>
<dbReference type="Proteomes" id="UP000597762">
    <property type="component" value="Unassembled WGS sequence"/>
</dbReference>
<feature type="transmembrane region" description="Helical" evidence="3">
    <location>
        <begin position="233"/>
        <end position="255"/>
    </location>
</feature>
<feature type="transmembrane region" description="Helical" evidence="3">
    <location>
        <begin position="509"/>
        <end position="531"/>
    </location>
</feature>
<feature type="transmembrane region" description="Helical" evidence="3">
    <location>
        <begin position="333"/>
        <end position="355"/>
    </location>
</feature>
<dbReference type="Gene3D" id="2.130.10.10">
    <property type="entry name" value="YVTN repeat-like/Quinoprotein amine dehydrogenase"/>
    <property type="match status" value="2"/>
</dbReference>
<evidence type="ECO:0000313" key="5">
    <source>
        <dbReference type="Proteomes" id="UP000597762"/>
    </source>
</evidence>
<reference evidence="4" key="1">
    <citation type="submission" date="2021-01" db="EMBL/GenBank/DDBJ databases">
        <authorList>
            <person name="Li R."/>
            <person name="Bekaert M."/>
        </authorList>
    </citation>
    <scope>NUCLEOTIDE SEQUENCE</scope>
    <source>
        <strain evidence="4">Farmed</strain>
    </source>
</reference>
<dbReference type="OrthoDB" id="1850764at2759"/>
<feature type="transmembrane region" description="Helical" evidence="3">
    <location>
        <begin position="207"/>
        <end position="226"/>
    </location>
</feature>
<evidence type="ECO:0000313" key="4">
    <source>
        <dbReference type="EMBL" id="CAE1244346.1"/>
    </source>
</evidence>
<dbReference type="PROSITE" id="PS50082">
    <property type="entry name" value="WD_REPEATS_2"/>
    <property type="match status" value="1"/>
</dbReference>
<dbReference type="PROSITE" id="PS50294">
    <property type="entry name" value="WD_REPEATS_REGION"/>
    <property type="match status" value="1"/>
</dbReference>
<feature type="compositionally biased region" description="Basic and acidic residues" evidence="2">
    <location>
        <begin position="822"/>
        <end position="834"/>
    </location>
</feature>
<keyword evidence="3" id="KW-0472">Membrane</keyword>
<proteinExistence type="predicted"/>
<feature type="transmembrane region" description="Helical" evidence="3">
    <location>
        <begin position="297"/>
        <end position="321"/>
    </location>
</feature>
<evidence type="ECO:0000256" key="3">
    <source>
        <dbReference type="SAM" id="Phobius"/>
    </source>
</evidence>
<dbReference type="SMART" id="SM01167">
    <property type="entry name" value="DUF1900"/>
    <property type="match status" value="1"/>
</dbReference>
<keyword evidence="1" id="KW-0853">WD repeat</keyword>
<dbReference type="SUPFAM" id="SSF50978">
    <property type="entry name" value="WD40 repeat-like"/>
    <property type="match status" value="1"/>
</dbReference>
<dbReference type="EMBL" id="CAHIKZ030000904">
    <property type="protein sequence ID" value="CAE1244346.1"/>
    <property type="molecule type" value="Genomic_DNA"/>
</dbReference>
<dbReference type="InterPro" id="IPR015505">
    <property type="entry name" value="Coronin"/>
</dbReference>
<feature type="transmembrane region" description="Helical" evidence="3">
    <location>
        <begin position="423"/>
        <end position="440"/>
    </location>
</feature>
<feature type="region of interest" description="Disordered" evidence="2">
    <location>
        <begin position="822"/>
        <end position="855"/>
    </location>
</feature>
<accession>A0A812BV77</accession>
<dbReference type="InterPro" id="IPR015943">
    <property type="entry name" value="WD40/YVTN_repeat-like_dom_sf"/>
</dbReference>
<dbReference type="PANTHER" id="PTHR10856">
    <property type="entry name" value="CORONIN"/>
    <property type="match status" value="1"/>
</dbReference>
<protein>
    <submittedName>
        <fullName evidence="4">CORO1B_1C_6</fullName>
    </submittedName>
</protein>
<evidence type="ECO:0000256" key="1">
    <source>
        <dbReference type="PROSITE-ProRule" id="PRU00221"/>
    </source>
</evidence>
<keyword evidence="3" id="KW-0812">Transmembrane</keyword>
<dbReference type="InterPro" id="IPR001680">
    <property type="entry name" value="WD40_rpt"/>
</dbReference>
<sequence length="855" mass="95594">MVDPVVELLAHQRRVGIVVWHPSAHNILLSAGSDNKIFLWNCGTGEPLVEIELPDLILSASFNMNGSRVAVTTKDKMLRVLDPRTGEEIVSGRGHQGAKPAQCVYLKDGKIFTTGFSRMSERQLFCVFSFYSHATAPLSYFPMNLPPFTPRLPMQLLTFRRLPMQLLAFRCLPMQLPAFRHLSTQLLAFRHLSTPLHPLFPPTLKSFSPLLLLSVSPLFSIYHFILYFFSYHFYLSLLIILLFLTCSFSSSSLVLSPLPTSPFSSSSLVLSPLPHPFSSSSLPFSSSSSSPFPLPSLSFLLFLHFFSSIVLSPHLHYFLLFLTSLFHFLTSPFSFSSLFSSLVLSLFLTILLLFLTSPFSSSSLVLSLFLTSPSSSLFLLFLTSPFSSSSLSFLLFLLFVHSLFSSSPFFLFLSSLVHSPLPFFFFLTFEFLLFIDFFLFQLDFSILLFWYSYFFFSFFFLPSCHYIPPLLVPPLCSFLSSCPSTMFPFSSLSYHSILSSSLHYFPLHIVAMSLPLLILPLLLLFLIFPFVSLPFPIEFYSFHFQKDLSTPMVMTEIDNSNGVIFPFYDPDTNMIYLCGKGDCTITYYEITDEEPYVFFLNGYKSTEPQRGIGILPKRGVNVNQCEIARFYKLQNNGLCEVIPFTVPRKSELYQDDLYPDTADEAPAISAEDWFNGKDADPVLVSLKEGFVSTQKESVKTVRRSNILDKMPMKAPNDNSQPAAAHPPAPTRASPAVAPTPAPAPVVHTPAPTPPAPVAPAPAPTPVAAPTPAPAVKSVPASRQSANLSNVASNDIPASQPVLPPSFDVKKLEDELKQLTEQLKQQDSRIERLEQKLAAFESGDDDEEEEDNLGHH</sequence>
<dbReference type="Pfam" id="PF16300">
    <property type="entry name" value="WD40_4"/>
    <property type="match status" value="1"/>
</dbReference>
<dbReference type="AlphaFoldDB" id="A0A812BV77"/>
<feature type="compositionally biased region" description="Polar residues" evidence="2">
    <location>
        <begin position="782"/>
        <end position="796"/>
    </location>
</feature>
<evidence type="ECO:0000256" key="2">
    <source>
        <dbReference type="SAM" id="MobiDB-lite"/>
    </source>
</evidence>
<keyword evidence="3" id="KW-1133">Transmembrane helix</keyword>
<comment type="caution">
    <text evidence="4">The sequence shown here is derived from an EMBL/GenBank/DDBJ whole genome shotgun (WGS) entry which is preliminary data.</text>
</comment>
<name>A0A812BV77_ACAPH</name>
<feature type="transmembrane region" description="Helical" evidence="3">
    <location>
        <begin position="447"/>
        <end position="468"/>
    </location>
</feature>
<dbReference type="SMART" id="SM00320">
    <property type="entry name" value="WD40"/>
    <property type="match status" value="2"/>
</dbReference>
<organism evidence="4 5">
    <name type="scientific">Acanthosepion pharaonis</name>
    <name type="common">Pharaoh cuttlefish</name>
    <name type="synonym">Sepia pharaonis</name>
    <dbReference type="NCBI Taxonomy" id="158019"/>
    <lineage>
        <taxon>Eukaryota</taxon>
        <taxon>Metazoa</taxon>
        <taxon>Spiralia</taxon>
        <taxon>Lophotrochozoa</taxon>
        <taxon>Mollusca</taxon>
        <taxon>Cephalopoda</taxon>
        <taxon>Coleoidea</taxon>
        <taxon>Decapodiformes</taxon>
        <taxon>Sepiida</taxon>
        <taxon>Sepiina</taxon>
        <taxon>Sepiidae</taxon>
        <taxon>Acanthosepion</taxon>
    </lineage>
</organism>
<dbReference type="GO" id="GO:0007015">
    <property type="term" value="P:actin filament organization"/>
    <property type="evidence" value="ECO:0007669"/>
    <property type="project" value="TreeGrafter"/>
</dbReference>
<feature type="compositionally biased region" description="Pro residues" evidence="2">
    <location>
        <begin position="750"/>
        <end position="772"/>
    </location>
</feature>
<dbReference type="GO" id="GO:0051015">
    <property type="term" value="F:actin filament binding"/>
    <property type="evidence" value="ECO:0007669"/>
    <property type="project" value="TreeGrafter"/>
</dbReference>
<dbReference type="InterPro" id="IPR036322">
    <property type="entry name" value="WD40_repeat_dom_sf"/>
</dbReference>
<gene>
    <name evidence="4" type="ORF">SPHA_24271</name>
</gene>
<keyword evidence="5" id="KW-1185">Reference proteome</keyword>
<feature type="repeat" description="WD" evidence="1">
    <location>
        <begin position="8"/>
        <end position="50"/>
    </location>
</feature>
<feature type="transmembrane region" description="Helical" evidence="3">
    <location>
        <begin position="361"/>
        <end position="382"/>
    </location>
</feature>
<feature type="region of interest" description="Disordered" evidence="2">
    <location>
        <begin position="694"/>
        <end position="805"/>
    </location>
</feature>
<dbReference type="PANTHER" id="PTHR10856:SF0">
    <property type="entry name" value="CORONIN"/>
    <property type="match status" value="1"/>
</dbReference>